<comment type="caution">
    <text evidence="7">The sequence shown here is derived from an EMBL/GenBank/DDBJ whole genome shotgun (WGS) entry which is preliminary data.</text>
</comment>
<proteinExistence type="predicted"/>
<evidence type="ECO:0000256" key="4">
    <source>
        <dbReference type="ARBA" id="ARBA00022927"/>
    </source>
</evidence>
<dbReference type="AlphaFoldDB" id="A0A507C685"/>
<dbReference type="InterPro" id="IPR032914">
    <property type="entry name" value="Vam6/VPS39/TRAP1"/>
</dbReference>
<organism evidence="7 8">
    <name type="scientific">Synchytrium microbalum</name>
    <dbReference type="NCBI Taxonomy" id="1806994"/>
    <lineage>
        <taxon>Eukaryota</taxon>
        <taxon>Fungi</taxon>
        <taxon>Fungi incertae sedis</taxon>
        <taxon>Chytridiomycota</taxon>
        <taxon>Chytridiomycota incertae sedis</taxon>
        <taxon>Chytridiomycetes</taxon>
        <taxon>Synchytriales</taxon>
        <taxon>Synchytriaceae</taxon>
        <taxon>Synchytrium</taxon>
    </lineage>
</organism>
<comment type="subcellular location">
    <subcellularLocation>
        <location evidence="1">Cytoplasm</location>
    </subcellularLocation>
</comment>
<dbReference type="PANTHER" id="PTHR12894:SF27">
    <property type="entry name" value="TRANSFORMING GROWTH FACTOR-BETA RECEPTOR-ASSOCIATED PROTEIN 1"/>
    <property type="match status" value="1"/>
</dbReference>
<dbReference type="GO" id="GO:0016020">
    <property type="term" value="C:membrane"/>
    <property type="evidence" value="ECO:0007669"/>
    <property type="project" value="TreeGrafter"/>
</dbReference>
<evidence type="ECO:0000259" key="6">
    <source>
        <dbReference type="PROSITE" id="PS50219"/>
    </source>
</evidence>
<keyword evidence="3" id="KW-0963">Cytoplasm</keyword>
<dbReference type="GO" id="GO:0034058">
    <property type="term" value="P:endosomal vesicle fusion"/>
    <property type="evidence" value="ECO:0007669"/>
    <property type="project" value="TreeGrafter"/>
</dbReference>
<feature type="compositionally biased region" description="Polar residues" evidence="5">
    <location>
        <begin position="855"/>
        <end position="866"/>
    </location>
</feature>
<dbReference type="PANTHER" id="PTHR12894">
    <property type="entry name" value="CNH DOMAIN CONTAINING"/>
    <property type="match status" value="1"/>
</dbReference>
<evidence type="ECO:0000313" key="8">
    <source>
        <dbReference type="Proteomes" id="UP000319731"/>
    </source>
</evidence>
<evidence type="ECO:0000313" key="7">
    <source>
        <dbReference type="EMBL" id="TPX33574.1"/>
    </source>
</evidence>
<dbReference type="OrthoDB" id="10258882at2759"/>
<gene>
    <name evidence="7" type="ORF">SmJEL517_g03540</name>
</gene>
<dbReference type="RefSeq" id="XP_031024516.1">
    <property type="nucleotide sequence ID" value="XM_031169468.1"/>
</dbReference>
<dbReference type="EMBL" id="QEAO01000019">
    <property type="protein sequence ID" value="TPX33574.1"/>
    <property type="molecule type" value="Genomic_DNA"/>
</dbReference>
<dbReference type="InterPro" id="IPR019452">
    <property type="entry name" value="VPS39/TGF_beta_rcpt-assoc_1"/>
</dbReference>
<evidence type="ECO:0000256" key="5">
    <source>
        <dbReference type="SAM" id="MobiDB-lite"/>
    </source>
</evidence>
<reference evidence="7 8" key="1">
    <citation type="journal article" date="2019" name="Sci. Rep.">
        <title>Comparative genomics of chytrid fungi reveal insights into the obligate biotrophic and pathogenic lifestyle of Synchytrium endobioticum.</title>
        <authorList>
            <person name="van de Vossenberg B.T.L.H."/>
            <person name="Warris S."/>
            <person name="Nguyen H.D.T."/>
            <person name="van Gent-Pelzer M.P.E."/>
            <person name="Joly D.L."/>
            <person name="van de Geest H.C."/>
            <person name="Bonants P.J.M."/>
            <person name="Smith D.S."/>
            <person name="Levesque C.A."/>
            <person name="van der Lee T.A.J."/>
        </authorList>
    </citation>
    <scope>NUCLEOTIDE SEQUENCE [LARGE SCALE GENOMIC DNA]</scope>
    <source>
        <strain evidence="7 8">JEL517</strain>
    </source>
</reference>
<evidence type="ECO:0000256" key="3">
    <source>
        <dbReference type="ARBA" id="ARBA00022490"/>
    </source>
</evidence>
<sequence length="1048" mass="115960">MSRPAAATVVSTPFKVISIAKELSLEEVVANPAASIRTTATSFFPLRQSTSSSAASLSSSPPPSASSPVGSPSQTTNTAASAAGQSTVKSSVEAVELCGNNVFIGTSEGYMLHYVLETEDSGQPGSPFTSRLHQKRFLGMGRKAVDGVLAVPTESKLIALCDASLTFYDMDTLQPLSELPRIPGVMSFCGDKLLHSPMRFCVGKRRALYTMQLGDVVTPEKELSLPDGALILKRVGSTICAADTGSYKIINLDKGETIPLLTYDRAAFRPTLTSVGDNGEFLLVTAGTAAQGTALGVFVSSTGEPVKGTLTWPVMPKSVAYHFPYVAALLRNNSIHIHNVFSQELVQMISMPPNSEPRFIVEASFELDVPAGGSGVPGTVRLVVACREMVLGLKMSSLDSQVNELFEAKKVEKAIALAEQIEQGQMDDDGRRKIKLQKLYQRAGLIYLRETLFEDSLRMFKKGHLDPRALLAIFPEYMTSSGTESSASILDKDVLELVNQAGNINNIVDTNLTTEYPDADPETLESFRLALIANAKDVLVKYLAFARDNPEIDTTLLRIHADNDSKAMYELLNSDNHCRLKDGEVILTEKKRFYALSLLFKKHGLIQEALDIWIKIASKEYDDPDFGGMGQIVDFLHTVEDSEIIWKYAEFVLKMDSAQGIRIFTEETTAESRFKPDDVIEYLLQHHRPSLSTYYEYLIHQRGIQDETKHTSLAMIYVEHVLDLASEEKLIAQEQAFKTKPIRCSYQAFLASLSDQGDELAGARTRLIRFLNSSERIRLPPIKARLDSMPRLYAEHAILLGKLNEHEATLRMLVQNMRDFVAAEIYCSSTIPTPTRRASPTPPRSDSPSRPQSRLSNNTTTRTASPSKDDKRLSVASNAYISLLSPDADTARRTLLFQLFQMYLKDDSRDELADEIVRLLGVYSGDFDVIQVLKLIPDHWSLAMLVPFISAASRRSTHIRREVSVTKALARGENLKVNNEYVNIHLTTPPIRISHNQQCAKCRLPIGDPPVFARYPQWPDDVFHLHCRIPTSSSTSSSIARPVSTVQP</sequence>
<keyword evidence="8" id="KW-1185">Reference proteome</keyword>
<evidence type="ECO:0000256" key="2">
    <source>
        <dbReference type="ARBA" id="ARBA00022448"/>
    </source>
</evidence>
<feature type="compositionally biased region" description="Polar residues" evidence="5">
    <location>
        <begin position="74"/>
        <end position="85"/>
    </location>
</feature>
<accession>A0A507C685</accession>
<name>A0A507C685_9FUNG</name>
<dbReference type="GO" id="GO:0015031">
    <property type="term" value="P:protein transport"/>
    <property type="evidence" value="ECO:0007669"/>
    <property type="project" value="UniProtKB-KW"/>
</dbReference>
<dbReference type="STRING" id="1806994.A0A507C685"/>
<dbReference type="GO" id="GO:0005737">
    <property type="term" value="C:cytoplasm"/>
    <property type="evidence" value="ECO:0007669"/>
    <property type="project" value="UniProtKB-SubCell"/>
</dbReference>
<feature type="region of interest" description="Disordered" evidence="5">
    <location>
        <begin position="831"/>
        <end position="871"/>
    </location>
</feature>
<keyword evidence="2" id="KW-0813">Transport</keyword>
<dbReference type="GeneID" id="42004765"/>
<feature type="region of interest" description="Disordered" evidence="5">
    <location>
        <begin position="52"/>
        <end position="85"/>
    </location>
</feature>
<protein>
    <recommendedName>
        <fullName evidence="6">CNH domain-containing protein</fullName>
    </recommendedName>
</protein>
<evidence type="ECO:0000256" key="1">
    <source>
        <dbReference type="ARBA" id="ARBA00004496"/>
    </source>
</evidence>
<keyword evidence="4" id="KW-0653">Protein transport</keyword>
<dbReference type="GO" id="GO:0006914">
    <property type="term" value="P:autophagy"/>
    <property type="evidence" value="ECO:0007669"/>
    <property type="project" value="TreeGrafter"/>
</dbReference>
<dbReference type="Pfam" id="PF10366">
    <property type="entry name" value="Vps39_1"/>
    <property type="match status" value="1"/>
</dbReference>
<dbReference type="Proteomes" id="UP000319731">
    <property type="component" value="Unassembled WGS sequence"/>
</dbReference>
<dbReference type="InterPro" id="IPR001180">
    <property type="entry name" value="CNH_dom"/>
</dbReference>
<dbReference type="Pfam" id="PF00780">
    <property type="entry name" value="CNH"/>
    <property type="match status" value="1"/>
</dbReference>
<dbReference type="PROSITE" id="PS50219">
    <property type="entry name" value="CNH"/>
    <property type="match status" value="1"/>
</dbReference>
<feature type="domain" description="CNH" evidence="6">
    <location>
        <begin position="89"/>
        <end position="367"/>
    </location>
</feature>